<dbReference type="GO" id="GO:0046872">
    <property type="term" value="F:metal ion binding"/>
    <property type="evidence" value="ECO:0007669"/>
    <property type="project" value="UniProtKB-KW"/>
</dbReference>
<dbReference type="InterPro" id="IPR027806">
    <property type="entry name" value="HARBI1_dom"/>
</dbReference>
<keyword evidence="2" id="KW-0479">Metal-binding</keyword>
<evidence type="ECO:0000256" key="2">
    <source>
        <dbReference type="ARBA" id="ARBA00022723"/>
    </source>
</evidence>
<feature type="domain" description="DDE Tnp4" evidence="3">
    <location>
        <begin position="2"/>
        <end position="56"/>
    </location>
</feature>
<proteinExistence type="predicted"/>
<keyword evidence="5" id="KW-1185">Reference proteome</keyword>
<dbReference type="Proteomes" id="UP000748756">
    <property type="component" value="Unassembled WGS sequence"/>
</dbReference>
<organism evidence="4 5">
    <name type="scientific">Linnemannia schmuckeri</name>
    <dbReference type="NCBI Taxonomy" id="64567"/>
    <lineage>
        <taxon>Eukaryota</taxon>
        <taxon>Fungi</taxon>
        <taxon>Fungi incertae sedis</taxon>
        <taxon>Mucoromycota</taxon>
        <taxon>Mortierellomycotina</taxon>
        <taxon>Mortierellomycetes</taxon>
        <taxon>Mortierellales</taxon>
        <taxon>Mortierellaceae</taxon>
        <taxon>Linnemannia</taxon>
    </lineage>
</organism>
<accession>A0A9P5UTW0</accession>
<name>A0A9P5UTW0_9FUNG</name>
<evidence type="ECO:0000313" key="4">
    <source>
        <dbReference type="EMBL" id="KAF9118419.1"/>
    </source>
</evidence>
<evidence type="ECO:0000313" key="5">
    <source>
        <dbReference type="Proteomes" id="UP000748756"/>
    </source>
</evidence>
<gene>
    <name evidence="4" type="ORF">BG015_006620</name>
</gene>
<comment type="caution">
    <text evidence="4">The sequence shown here is derived from an EMBL/GenBank/DDBJ whole genome shotgun (WGS) entry which is preliminary data.</text>
</comment>
<sequence>SRFNVAHASARVKIEHAFGLLKGKFKSLKELRVDIDTQKDMTDAGRHIMVCVILHNITRLRSLRDAGDDLIREEPLIRLPPANQRNTTITREEKTRAERKRRNIMIEVTDNV</sequence>
<dbReference type="EMBL" id="JAAAUQ010003199">
    <property type="protein sequence ID" value="KAF9118419.1"/>
    <property type="molecule type" value="Genomic_DNA"/>
</dbReference>
<reference evidence="4" key="1">
    <citation type="journal article" date="2020" name="Fungal Divers.">
        <title>Resolving the Mortierellaceae phylogeny through synthesis of multi-gene phylogenetics and phylogenomics.</title>
        <authorList>
            <person name="Vandepol N."/>
            <person name="Liber J."/>
            <person name="Desiro A."/>
            <person name="Na H."/>
            <person name="Kennedy M."/>
            <person name="Barry K."/>
            <person name="Grigoriev I.V."/>
            <person name="Miller A.N."/>
            <person name="O'Donnell K."/>
            <person name="Stajich J.E."/>
            <person name="Bonito G."/>
        </authorList>
    </citation>
    <scope>NUCLEOTIDE SEQUENCE</scope>
    <source>
        <strain evidence="4">NRRL 6426</strain>
    </source>
</reference>
<feature type="non-terminal residue" evidence="4">
    <location>
        <position position="1"/>
    </location>
</feature>
<protein>
    <recommendedName>
        <fullName evidence="3">DDE Tnp4 domain-containing protein</fullName>
    </recommendedName>
</protein>
<dbReference type="AlphaFoldDB" id="A0A9P5UTW0"/>
<evidence type="ECO:0000256" key="1">
    <source>
        <dbReference type="ARBA" id="ARBA00001968"/>
    </source>
</evidence>
<comment type="cofactor">
    <cofactor evidence="1">
        <name>a divalent metal cation</name>
        <dbReference type="ChEBI" id="CHEBI:60240"/>
    </cofactor>
</comment>
<dbReference type="Pfam" id="PF13359">
    <property type="entry name" value="DDE_Tnp_4"/>
    <property type="match status" value="1"/>
</dbReference>
<evidence type="ECO:0000259" key="3">
    <source>
        <dbReference type="Pfam" id="PF13359"/>
    </source>
</evidence>